<evidence type="ECO:0000313" key="3">
    <source>
        <dbReference type="EMBL" id="GJE91879.1"/>
    </source>
</evidence>
<feature type="chain" id="PRO_5040245796" description="Protein kinase domain-containing protein" evidence="2">
    <location>
        <begin position="17"/>
        <end position="319"/>
    </location>
</feature>
<keyword evidence="4" id="KW-1185">Reference proteome</keyword>
<dbReference type="AlphaFoldDB" id="A0A9P3GDN5"/>
<dbReference type="InterPro" id="IPR011009">
    <property type="entry name" value="Kinase-like_dom_sf"/>
</dbReference>
<comment type="caution">
    <text evidence="3">The sequence shown here is derived from an EMBL/GenBank/DDBJ whole genome shotgun (WGS) entry which is preliminary data.</text>
</comment>
<sequence length="319" mass="36395">MSSATLTFDLVRICMALPFGIQPLNAVGSAPFHWQGPLEFVGTKILSSQRATVLRGVIRSSQDPSVEREVVCKYRGGDISTIEHEARIYQEQLEELQGVAVPRFHGLFTGAHYERDGKKIDVACIFLEYFEQDRKWDLWKGPIKTRGEIAVAMLKIHFSGIMHCAFRDEHVLVSADGEVRIVDFAHACEHDCDADPVINVWAWETSRRNYGCDEMYNVYQQLGLWTPRFVPFMATYADIFAYPDAEALGQWFFDRFCCSNDPAAAEDVKESAKWALERYYARYEERFPKIGDPRKLKNEREQRALRDGSETPASPSGSS</sequence>
<name>A0A9P3GDN5_9APHY</name>
<evidence type="ECO:0008006" key="5">
    <source>
        <dbReference type="Google" id="ProtNLM"/>
    </source>
</evidence>
<keyword evidence="2" id="KW-0732">Signal</keyword>
<evidence type="ECO:0000256" key="2">
    <source>
        <dbReference type="SAM" id="SignalP"/>
    </source>
</evidence>
<dbReference type="OrthoDB" id="2749470at2759"/>
<evidence type="ECO:0000313" key="4">
    <source>
        <dbReference type="Proteomes" id="UP000703269"/>
    </source>
</evidence>
<proteinExistence type="predicted"/>
<dbReference type="SUPFAM" id="SSF56112">
    <property type="entry name" value="Protein kinase-like (PK-like)"/>
    <property type="match status" value="1"/>
</dbReference>
<feature type="region of interest" description="Disordered" evidence="1">
    <location>
        <begin position="292"/>
        <end position="319"/>
    </location>
</feature>
<dbReference type="EMBL" id="BPQB01000023">
    <property type="protein sequence ID" value="GJE91879.1"/>
    <property type="molecule type" value="Genomic_DNA"/>
</dbReference>
<organism evidence="3 4">
    <name type="scientific">Phanerochaete sordida</name>
    <dbReference type="NCBI Taxonomy" id="48140"/>
    <lineage>
        <taxon>Eukaryota</taxon>
        <taxon>Fungi</taxon>
        <taxon>Dikarya</taxon>
        <taxon>Basidiomycota</taxon>
        <taxon>Agaricomycotina</taxon>
        <taxon>Agaricomycetes</taxon>
        <taxon>Polyporales</taxon>
        <taxon>Phanerochaetaceae</taxon>
        <taxon>Phanerochaete</taxon>
    </lineage>
</organism>
<accession>A0A9P3GDN5</accession>
<dbReference type="Proteomes" id="UP000703269">
    <property type="component" value="Unassembled WGS sequence"/>
</dbReference>
<reference evidence="3 4" key="1">
    <citation type="submission" date="2021-08" db="EMBL/GenBank/DDBJ databases">
        <title>Draft Genome Sequence of Phanerochaete sordida strain YK-624.</title>
        <authorList>
            <person name="Mori T."/>
            <person name="Dohra H."/>
            <person name="Suzuki T."/>
            <person name="Kawagishi H."/>
            <person name="Hirai H."/>
        </authorList>
    </citation>
    <scope>NUCLEOTIDE SEQUENCE [LARGE SCALE GENOMIC DNA]</scope>
    <source>
        <strain evidence="3 4">YK-624</strain>
    </source>
</reference>
<feature type="signal peptide" evidence="2">
    <location>
        <begin position="1"/>
        <end position="16"/>
    </location>
</feature>
<feature type="compositionally biased region" description="Basic and acidic residues" evidence="1">
    <location>
        <begin position="292"/>
        <end position="309"/>
    </location>
</feature>
<evidence type="ECO:0000256" key="1">
    <source>
        <dbReference type="SAM" id="MobiDB-lite"/>
    </source>
</evidence>
<gene>
    <name evidence="3" type="ORF">PsYK624_080300</name>
</gene>
<protein>
    <recommendedName>
        <fullName evidence="5">Protein kinase domain-containing protein</fullName>
    </recommendedName>
</protein>